<accession>A0ACC2SYG0</accession>
<proteinExistence type="predicted"/>
<evidence type="ECO:0000313" key="1">
    <source>
        <dbReference type="EMBL" id="KAJ9067317.1"/>
    </source>
</evidence>
<organism evidence="1 2">
    <name type="scientific">Entomophthora muscae</name>
    <dbReference type="NCBI Taxonomy" id="34485"/>
    <lineage>
        <taxon>Eukaryota</taxon>
        <taxon>Fungi</taxon>
        <taxon>Fungi incertae sedis</taxon>
        <taxon>Zoopagomycota</taxon>
        <taxon>Entomophthoromycotina</taxon>
        <taxon>Entomophthoromycetes</taxon>
        <taxon>Entomophthorales</taxon>
        <taxon>Entomophthoraceae</taxon>
        <taxon>Entomophthora</taxon>
    </lineage>
</organism>
<evidence type="ECO:0000313" key="2">
    <source>
        <dbReference type="Proteomes" id="UP001165960"/>
    </source>
</evidence>
<sequence length="894" mass="98846">MFTHSLISHPQALQSLGQAFAKKLVDAIDGEKDPRNLLVVFNLMKLTVNTCDVHEQVEDLFDVTFCYFPITFKAPKEDPFGVSPAALKEGLKEVLASTPLFGSLALPALLKTLSSSSLNAKKDALATLLAAIPVYNADDLASHLGDLVNSIAEEIYHPIDDDVQACAFEATEALFSRLFSITPTSKQVESELHKAVGAATNQLLDKESKEPKHAGRLIHALARSGVNACHHILSNALSPILQAYKEADLVTQRKLLLEVVAGLVNIYATLPSTPTDPLLSYQSELLVCFEQVLGMASEYNELRKTAIEGLSSLIVLPSIGAEEQEFYTRKITQVYLEDEDDVVKQAALAGMWQLVQVEKLAFNVILPQVFGCLEPLGNCPPQATPRAESALKSIIKLSSHQPLFQTAIDRVIGLFDSACQRQNDARSLIKLLVCIQNIIEEHIDRLHKLPNLLTSVVYKLWEISLFSSLGAMEYHSVGSTPELLETISHITVLALRWVESDSQAHFLKIAHQLFFEVEKPTIFAASPVALEDFFPFSPSSLHSSMCILYLAALAPCRREVAMPCSSTEEFLTSLVELCFESQSSSLRKACHTILALVVNKYSNDVSLIDFVSRKIKTDIKFVAFDYSASQSRRSAALEMIIWTARGLVTLGNDTGFQLLDFMFMLLEDDVLGNQAALGIHLMLCDDEWFFCKANHASIRLLFKQRVFSVLFPIITALFNQASSRDEVKQNCLIALAALLKNSPQKILIREGKQLLPLLLSCLKQASESIQEAAINSLFTLMAEGGLSESALRLSFFHHDKPTLLETLLYLATETDGPKRRFGIQVRVGALKCLALFPSLTVSPSIHSVDDLEPTAICRLVNQRLSIALDDPKRLVRAEAVKCRHKWLTVTISSK</sequence>
<comment type="caution">
    <text evidence="1">The sequence shown here is derived from an EMBL/GenBank/DDBJ whole genome shotgun (WGS) entry which is preliminary data.</text>
</comment>
<protein>
    <submittedName>
        <fullName evidence="1">Uncharacterized protein</fullName>
    </submittedName>
</protein>
<dbReference type="Proteomes" id="UP001165960">
    <property type="component" value="Unassembled WGS sequence"/>
</dbReference>
<name>A0ACC2SYG0_9FUNG</name>
<dbReference type="EMBL" id="QTSX02004262">
    <property type="protein sequence ID" value="KAJ9067317.1"/>
    <property type="molecule type" value="Genomic_DNA"/>
</dbReference>
<gene>
    <name evidence="1" type="ORF">DSO57_1000896</name>
</gene>
<keyword evidence="2" id="KW-1185">Reference proteome</keyword>
<reference evidence="1" key="1">
    <citation type="submission" date="2022-04" db="EMBL/GenBank/DDBJ databases">
        <title>Genome of the entomopathogenic fungus Entomophthora muscae.</title>
        <authorList>
            <person name="Elya C."/>
            <person name="Lovett B.R."/>
            <person name="Lee E."/>
            <person name="Macias A.M."/>
            <person name="Hajek A.E."/>
            <person name="De Bivort B.L."/>
            <person name="Kasson M.T."/>
            <person name="De Fine Licht H.H."/>
            <person name="Stajich J.E."/>
        </authorList>
    </citation>
    <scope>NUCLEOTIDE SEQUENCE</scope>
    <source>
        <strain evidence="1">Berkeley</strain>
    </source>
</reference>